<dbReference type="OrthoDB" id="2375554at2"/>
<organism evidence="3 4">
    <name type="scientific">Salinibacillus kushneri</name>
    <dbReference type="NCBI Taxonomy" id="237682"/>
    <lineage>
        <taxon>Bacteria</taxon>
        <taxon>Bacillati</taxon>
        <taxon>Bacillota</taxon>
        <taxon>Bacilli</taxon>
        <taxon>Bacillales</taxon>
        <taxon>Bacillaceae</taxon>
        <taxon>Salinibacillus</taxon>
    </lineage>
</organism>
<evidence type="ECO:0000256" key="1">
    <source>
        <dbReference type="SAM" id="Coils"/>
    </source>
</evidence>
<dbReference type="NCBIfam" id="TIGR02896">
    <property type="entry name" value="spore_III_AF"/>
    <property type="match status" value="1"/>
</dbReference>
<dbReference type="RefSeq" id="WP_093134945.1">
    <property type="nucleotide sequence ID" value="NZ_FOHJ01000006.1"/>
</dbReference>
<dbReference type="Pfam" id="PF09581">
    <property type="entry name" value="Spore_III_AF"/>
    <property type="match status" value="1"/>
</dbReference>
<keyword evidence="2" id="KW-1133">Transmembrane helix</keyword>
<protein>
    <submittedName>
        <fullName evidence="3">Stage III sporulation protein AF</fullName>
    </submittedName>
</protein>
<accession>A0A1I0FSQ0</accession>
<keyword evidence="4" id="KW-1185">Reference proteome</keyword>
<feature type="coiled-coil region" evidence="1">
    <location>
        <begin position="66"/>
        <end position="93"/>
    </location>
</feature>
<name>A0A1I0FSQ0_9BACI</name>
<proteinExistence type="predicted"/>
<dbReference type="AlphaFoldDB" id="A0A1I0FSQ0"/>
<dbReference type="EMBL" id="FOHJ01000006">
    <property type="protein sequence ID" value="SET61260.1"/>
    <property type="molecule type" value="Genomic_DNA"/>
</dbReference>
<keyword evidence="1" id="KW-0175">Coiled coil</keyword>
<dbReference type="Proteomes" id="UP000199095">
    <property type="component" value="Unassembled WGS sequence"/>
</dbReference>
<sequence length="203" mass="23764">MSYIQEWVTEIIVFILIAMIVDLLLPQSSMQKYVRFAVGMILVLIFLQPLFHLFNANPSQFLQNQLFSEFEESEQLEKEIENQKIEIQASQRAYILNQIAVQLKKTVEEELINQYGVMIEDINFSFPDNAEEVNWENLEMVSVQLKQVDKAERQEIQEVDIDIDEEITNEENLPVEDIKNDLSSFWEISKEKITINEEGGNQT</sequence>
<dbReference type="InterPro" id="IPR014245">
    <property type="entry name" value="Spore_III_AF"/>
</dbReference>
<reference evidence="4" key="1">
    <citation type="submission" date="2016-10" db="EMBL/GenBank/DDBJ databases">
        <authorList>
            <person name="Varghese N."/>
            <person name="Submissions S."/>
        </authorList>
    </citation>
    <scope>NUCLEOTIDE SEQUENCE [LARGE SCALE GENOMIC DNA]</scope>
    <source>
        <strain evidence="4">CGMCC 1.3566</strain>
    </source>
</reference>
<feature type="transmembrane region" description="Helical" evidence="2">
    <location>
        <begin position="6"/>
        <end position="26"/>
    </location>
</feature>
<evidence type="ECO:0000256" key="2">
    <source>
        <dbReference type="SAM" id="Phobius"/>
    </source>
</evidence>
<evidence type="ECO:0000313" key="3">
    <source>
        <dbReference type="EMBL" id="SET61260.1"/>
    </source>
</evidence>
<gene>
    <name evidence="3" type="ORF">SAMN05421676_10672</name>
</gene>
<dbReference type="STRING" id="237682.SAMN05421676_10672"/>
<evidence type="ECO:0000313" key="4">
    <source>
        <dbReference type="Proteomes" id="UP000199095"/>
    </source>
</evidence>
<keyword evidence="2" id="KW-0812">Transmembrane</keyword>
<feature type="transmembrane region" description="Helical" evidence="2">
    <location>
        <begin position="33"/>
        <end position="54"/>
    </location>
</feature>
<keyword evidence="2" id="KW-0472">Membrane</keyword>